<dbReference type="OrthoDB" id="285993at2"/>
<organism evidence="1 2">
    <name type="scientific">Chryseobacterium formosense</name>
    <dbReference type="NCBI Taxonomy" id="236814"/>
    <lineage>
        <taxon>Bacteria</taxon>
        <taxon>Pseudomonadati</taxon>
        <taxon>Bacteroidota</taxon>
        <taxon>Flavobacteriia</taxon>
        <taxon>Flavobacteriales</taxon>
        <taxon>Weeksellaceae</taxon>
        <taxon>Chryseobacterium group</taxon>
        <taxon>Chryseobacterium</taxon>
    </lineage>
</organism>
<evidence type="ECO:0008006" key="3">
    <source>
        <dbReference type="Google" id="ProtNLM"/>
    </source>
</evidence>
<dbReference type="PIRSF" id="PIRSF035652">
    <property type="entry name" value="CHP02436"/>
    <property type="match status" value="1"/>
</dbReference>
<comment type="caution">
    <text evidence="1">The sequence shown here is derived from an EMBL/GenBank/DDBJ whole genome shotgun (WGS) entry which is preliminary data.</text>
</comment>
<evidence type="ECO:0000313" key="1">
    <source>
        <dbReference type="EMBL" id="KFF01247.1"/>
    </source>
</evidence>
<dbReference type="RefSeq" id="WP_034676479.1">
    <property type="nucleotide sequence ID" value="NZ_FPAP01000001.1"/>
</dbReference>
<dbReference type="AlphaFoldDB" id="A0A085Z9Y3"/>
<gene>
    <name evidence="1" type="ORF">IX39_11725</name>
</gene>
<accession>A0A085Z9Y3</accession>
<dbReference type="Proteomes" id="UP000028713">
    <property type="component" value="Unassembled WGS sequence"/>
</dbReference>
<dbReference type="PANTHER" id="PTHR38471">
    <property type="entry name" value="FOUR HELIX BUNDLE PROTEIN"/>
    <property type="match status" value="1"/>
</dbReference>
<dbReference type="Pfam" id="PF05635">
    <property type="entry name" value="23S_rRNA_IVP"/>
    <property type="match status" value="1"/>
</dbReference>
<dbReference type="InterPro" id="IPR036583">
    <property type="entry name" value="23S_rRNA_IVS_sf"/>
</dbReference>
<keyword evidence="2" id="KW-1185">Reference proteome</keyword>
<dbReference type="SUPFAM" id="SSF158446">
    <property type="entry name" value="IVS-encoded protein-like"/>
    <property type="match status" value="1"/>
</dbReference>
<dbReference type="eggNOG" id="ENOG5032Q7N">
    <property type="taxonomic scope" value="Bacteria"/>
</dbReference>
<name>A0A085Z9Y3_9FLAO</name>
<dbReference type="InterPro" id="IPR012657">
    <property type="entry name" value="23S_rRNA-intervening_sequence"/>
</dbReference>
<dbReference type="EMBL" id="JPRP01000001">
    <property type="protein sequence ID" value="KFF01247.1"/>
    <property type="molecule type" value="Genomic_DNA"/>
</dbReference>
<evidence type="ECO:0000313" key="2">
    <source>
        <dbReference type="Proteomes" id="UP000028713"/>
    </source>
</evidence>
<proteinExistence type="predicted"/>
<dbReference type="Gene3D" id="1.20.1440.60">
    <property type="entry name" value="23S rRNA-intervening sequence"/>
    <property type="match status" value="1"/>
</dbReference>
<protein>
    <recommendedName>
        <fullName evidence="3">Four helix bundle protein</fullName>
    </recommendedName>
</protein>
<dbReference type="NCBIfam" id="TIGR02436">
    <property type="entry name" value="four helix bundle protein"/>
    <property type="match status" value="1"/>
</dbReference>
<dbReference type="PANTHER" id="PTHR38471:SF2">
    <property type="entry name" value="FOUR HELIX BUNDLE PROTEIN"/>
    <property type="match status" value="1"/>
</dbReference>
<reference evidence="1 2" key="1">
    <citation type="submission" date="2014-07" db="EMBL/GenBank/DDBJ databases">
        <title>Genome of Chryseobacterium formosense LMG 24722.</title>
        <authorList>
            <person name="Pipes S.E."/>
            <person name="Stropko S.J."/>
            <person name="Newman J.D."/>
        </authorList>
    </citation>
    <scope>NUCLEOTIDE SEQUENCE [LARGE SCALE GENOMIC DNA]</scope>
    <source>
        <strain evidence="1 2">LMG 24722</strain>
    </source>
</reference>
<dbReference type="STRING" id="236814.IX39_11725"/>
<sequence>MKKNDLLERTFKFGVDCIKFLRNLPNYPEYKVIRFQICKSATSLEANYEESQAGSSLKDFRNKIRISLRETRETNYWLRIIKSLSDFESSELDTLLQESFELKNIFGSILNNTKDKDNNIN</sequence>